<feature type="compositionally biased region" description="Basic and acidic residues" evidence="1">
    <location>
        <begin position="286"/>
        <end position="313"/>
    </location>
</feature>
<organism evidence="3 4">
    <name type="scientific">Algimonas porphyrae</name>
    <dbReference type="NCBI Taxonomy" id="1128113"/>
    <lineage>
        <taxon>Bacteria</taxon>
        <taxon>Pseudomonadati</taxon>
        <taxon>Pseudomonadota</taxon>
        <taxon>Alphaproteobacteria</taxon>
        <taxon>Maricaulales</taxon>
        <taxon>Robiginitomaculaceae</taxon>
        <taxon>Algimonas</taxon>
    </lineage>
</organism>
<evidence type="ECO:0000313" key="3">
    <source>
        <dbReference type="EMBL" id="GLQ19453.1"/>
    </source>
</evidence>
<evidence type="ECO:0000313" key="4">
    <source>
        <dbReference type="Proteomes" id="UP001161390"/>
    </source>
</evidence>
<feature type="compositionally biased region" description="Basic and acidic residues" evidence="1">
    <location>
        <begin position="68"/>
        <end position="85"/>
    </location>
</feature>
<feature type="region of interest" description="Disordered" evidence="1">
    <location>
        <begin position="17"/>
        <end position="96"/>
    </location>
</feature>
<protein>
    <submittedName>
        <fullName evidence="3">Uncharacterized protein</fullName>
    </submittedName>
</protein>
<evidence type="ECO:0000256" key="2">
    <source>
        <dbReference type="SAM" id="SignalP"/>
    </source>
</evidence>
<proteinExistence type="predicted"/>
<feature type="compositionally biased region" description="Low complexity" evidence="1">
    <location>
        <begin position="227"/>
        <end position="271"/>
    </location>
</feature>
<sequence>MATLALTAALGVALPAYAQVTDQTDQSEEDWRKSRKKSGTSDIYRTPNSSTTGVGSIDIKPLTPVERLPSDSRRHLMRERAKAIAESDDGDISDAEYVPSDAAKYDEQLLREEQEAWDVIVTDMKGSGGSGQGSGEGGPNKVAVAGQGNGTASTGSRGGSTRTLQEIMDAIKSGQTGGGGGASSGDGSSGSEQAGATSSPDQAGPQSESGQTDDGANSDGKGRAQTDQSGHDAGAGDDAAADGNNDSADGSGSGQSDGDSAADDAASASDAWPAATRAEEPLSPLERIRRTREDEPAEGSKRSASDYLGKPDG</sequence>
<feature type="compositionally biased region" description="Polar residues" evidence="1">
    <location>
        <begin position="197"/>
        <end position="215"/>
    </location>
</feature>
<gene>
    <name evidence="3" type="ORF">GCM10007854_04080</name>
</gene>
<feature type="compositionally biased region" description="Gly residues" evidence="1">
    <location>
        <begin position="126"/>
        <end position="138"/>
    </location>
</feature>
<feature type="compositionally biased region" description="Gly residues" evidence="1">
    <location>
        <begin position="175"/>
        <end position="188"/>
    </location>
</feature>
<evidence type="ECO:0000256" key="1">
    <source>
        <dbReference type="SAM" id="MobiDB-lite"/>
    </source>
</evidence>
<feature type="chain" id="PRO_5046500513" evidence="2">
    <location>
        <begin position="19"/>
        <end position="313"/>
    </location>
</feature>
<reference evidence="3" key="2">
    <citation type="submission" date="2023-01" db="EMBL/GenBank/DDBJ databases">
        <title>Draft genome sequence of Algimonas porphyrae strain NBRC 108216.</title>
        <authorList>
            <person name="Sun Q."/>
            <person name="Mori K."/>
        </authorList>
    </citation>
    <scope>NUCLEOTIDE SEQUENCE</scope>
    <source>
        <strain evidence="3">NBRC 108216</strain>
    </source>
</reference>
<feature type="compositionally biased region" description="Polar residues" evidence="1">
    <location>
        <begin position="40"/>
        <end position="54"/>
    </location>
</feature>
<reference evidence="3" key="1">
    <citation type="journal article" date="2014" name="Int. J. Syst. Evol. Microbiol.">
        <title>Complete genome of a new Firmicutes species belonging to the dominant human colonic microbiota ('Ruminococcus bicirculans') reveals two chromosomes and a selective capacity to utilize plant glucans.</title>
        <authorList>
            <consortium name="NISC Comparative Sequencing Program"/>
            <person name="Wegmann U."/>
            <person name="Louis P."/>
            <person name="Goesmann A."/>
            <person name="Henrissat B."/>
            <person name="Duncan S.H."/>
            <person name="Flint H.J."/>
        </authorList>
    </citation>
    <scope>NUCLEOTIDE SEQUENCE</scope>
    <source>
        <strain evidence="3">NBRC 108216</strain>
    </source>
</reference>
<dbReference type="EMBL" id="BSNJ01000001">
    <property type="protein sequence ID" value="GLQ19453.1"/>
    <property type="molecule type" value="Genomic_DNA"/>
</dbReference>
<feature type="region of interest" description="Disordered" evidence="1">
    <location>
        <begin position="120"/>
        <end position="313"/>
    </location>
</feature>
<dbReference type="Proteomes" id="UP001161390">
    <property type="component" value="Unassembled WGS sequence"/>
</dbReference>
<feature type="signal peptide" evidence="2">
    <location>
        <begin position="1"/>
        <end position="18"/>
    </location>
</feature>
<feature type="compositionally biased region" description="Low complexity" evidence="1">
    <location>
        <begin position="150"/>
        <end position="163"/>
    </location>
</feature>
<keyword evidence="4" id="KW-1185">Reference proteome</keyword>
<comment type="caution">
    <text evidence="3">The sequence shown here is derived from an EMBL/GenBank/DDBJ whole genome shotgun (WGS) entry which is preliminary data.</text>
</comment>
<keyword evidence="2" id="KW-0732">Signal</keyword>
<name>A0ABQ5UWC2_9PROT</name>
<accession>A0ABQ5UWC2</accession>